<dbReference type="Gene3D" id="1.20.120.1630">
    <property type="match status" value="1"/>
</dbReference>
<organism evidence="2 3">
    <name type="scientific">Euplotes crassus</name>
    <dbReference type="NCBI Taxonomy" id="5936"/>
    <lineage>
        <taxon>Eukaryota</taxon>
        <taxon>Sar</taxon>
        <taxon>Alveolata</taxon>
        <taxon>Ciliophora</taxon>
        <taxon>Intramacronucleata</taxon>
        <taxon>Spirotrichea</taxon>
        <taxon>Hypotrichia</taxon>
        <taxon>Euplotida</taxon>
        <taxon>Euplotidae</taxon>
        <taxon>Moneuplotes</taxon>
    </lineage>
</organism>
<dbReference type="AlphaFoldDB" id="A0AAD1XMX3"/>
<evidence type="ECO:0000313" key="2">
    <source>
        <dbReference type="EMBL" id="CAI2375534.1"/>
    </source>
</evidence>
<keyword evidence="3" id="KW-1185">Reference proteome</keyword>
<reference evidence="2" key="1">
    <citation type="submission" date="2023-07" db="EMBL/GenBank/DDBJ databases">
        <authorList>
            <consortium name="AG Swart"/>
            <person name="Singh M."/>
            <person name="Singh A."/>
            <person name="Seah K."/>
            <person name="Emmerich C."/>
        </authorList>
    </citation>
    <scope>NUCLEOTIDE SEQUENCE</scope>
    <source>
        <strain evidence="2">DP1</strain>
    </source>
</reference>
<feature type="transmembrane region" description="Helical" evidence="1">
    <location>
        <begin position="237"/>
        <end position="260"/>
    </location>
</feature>
<dbReference type="PROSITE" id="PS50244">
    <property type="entry name" value="S5A_REDUCTASE"/>
    <property type="match status" value="1"/>
</dbReference>
<keyword evidence="1" id="KW-1133">Transmembrane helix</keyword>
<dbReference type="InterPro" id="IPR010721">
    <property type="entry name" value="UstE-like"/>
</dbReference>
<accession>A0AAD1XMX3</accession>
<feature type="transmembrane region" description="Helical" evidence="1">
    <location>
        <begin position="188"/>
        <end position="206"/>
    </location>
</feature>
<protein>
    <recommendedName>
        <fullName evidence="4">Steroid 5-alpha reductase C-terminal domain-containing protein</fullName>
    </recommendedName>
</protein>
<dbReference type="EMBL" id="CAMPGE010017022">
    <property type="protein sequence ID" value="CAI2375534.1"/>
    <property type="molecule type" value="Genomic_DNA"/>
</dbReference>
<dbReference type="Pfam" id="PF06966">
    <property type="entry name" value="DUF1295"/>
    <property type="match status" value="1"/>
</dbReference>
<evidence type="ECO:0008006" key="4">
    <source>
        <dbReference type="Google" id="ProtNLM"/>
    </source>
</evidence>
<feature type="transmembrane region" description="Helical" evidence="1">
    <location>
        <begin position="90"/>
        <end position="112"/>
    </location>
</feature>
<name>A0AAD1XMX3_EUPCR</name>
<evidence type="ECO:0000313" key="3">
    <source>
        <dbReference type="Proteomes" id="UP001295684"/>
    </source>
</evidence>
<sequence length="299" mass="34651">MIDTIAQGAVNVFDVIQHRIPPGPGFIPLNWIINTQKFGCWIFVFSLMIYYDNWSIGAWMYLFLHGSYGITWFIKDLVFPDESFQKRVTFFSAIASCILLISYLLPGYQMVARIAKNKPTEDRIIASSVCYIIGQVLMTGSDCQKYYTLKYEKGLITTGFFKLTRNPNYLGEVMIYSSFAMIGGRWEFWGILIFVWTALFLPRMLIKDISLRKKKGWDKYDSYMFWPKFSSSCLDNVIIYAVVITLGLTMYASGGFLFFYSEVSYMITYNDYGRMLTLISKIELFTFLAQGLEAIKLYL</sequence>
<gene>
    <name evidence="2" type="ORF">ECRASSUSDP1_LOCUS16896</name>
</gene>
<keyword evidence="1" id="KW-0812">Transmembrane</keyword>
<proteinExistence type="predicted"/>
<keyword evidence="1" id="KW-0472">Membrane</keyword>
<evidence type="ECO:0000256" key="1">
    <source>
        <dbReference type="SAM" id="Phobius"/>
    </source>
</evidence>
<comment type="caution">
    <text evidence="2">The sequence shown here is derived from an EMBL/GenBank/DDBJ whole genome shotgun (WGS) entry which is preliminary data.</text>
</comment>
<dbReference type="Proteomes" id="UP001295684">
    <property type="component" value="Unassembled WGS sequence"/>
</dbReference>